<keyword evidence="2" id="KW-1185">Reference proteome</keyword>
<name>A0A9D4H625_DREPO</name>
<reference evidence="1" key="1">
    <citation type="journal article" date="2019" name="bioRxiv">
        <title>The Genome of the Zebra Mussel, Dreissena polymorpha: A Resource for Invasive Species Research.</title>
        <authorList>
            <person name="McCartney M.A."/>
            <person name="Auch B."/>
            <person name="Kono T."/>
            <person name="Mallez S."/>
            <person name="Zhang Y."/>
            <person name="Obille A."/>
            <person name="Becker A."/>
            <person name="Abrahante J.E."/>
            <person name="Garbe J."/>
            <person name="Badalamenti J.P."/>
            <person name="Herman A."/>
            <person name="Mangelson H."/>
            <person name="Liachko I."/>
            <person name="Sullivan S."/>
            <person name="Sone E.D."/>
            <person name="Koren S."/>
            <person name="Silverstein K.A.T."/>
            <person name="Beckman K.B."/>
            <person name="Gohl D.M."/>
        </authorList>
    </citation>
    <scope>NUCLEOTIDE SEQUENCE</scope>
    <source>
        <strain evidence="1">Duluth1</strain>
        <tissue evidence="1">Whole animal</tissue>
    </source>
</reference>
<gene>
    <name evidence="1" type="ORF">DPMN_103439</name>
</gene>
<protein>
    <submittedName>
        <fullName evidence="1">Uncharacterized protein</fullName>
    </submittedName>
</protein>
<comment type="caution">
    <text evidence="1">The sequence shown here is derived from an EMBL/GenBank/DDBJ whole genome shotgun (WGS) entry which is preliminary data.</text>
</comment>
<proteinExistence type="predicted"/>
<dbReference type="AlphaFoldDB" id="A0A9D4H625"/>
<dbReference type="EMBL" id="JAIWYP010000004">
    <property type="protein sequence ID" value="KAH3830199.1"/>
    <property type="molecule type" value="Genomic_DNA"/>
</dbReference>
<dbReference type="Proteomes" id="UP000828390">
    <property type="component" value="Unassembled WGS sequence"/>
</dbReference>
<accession>A0A9D4H625</accession>
<evidence type="ECO:0000313" key="2">
    <source>
        <dbReference type="Proteomes" id="UP000828390"/>
    </source>
</evidence>
<organism evidence="1 2">
    <name type="scientific">Dreissena polymorpha</name>
    <name type="common">Zebra mussel</name>
    <name type="synonym">Mytilus polymorpha</name>
    <dbReference type="NCBI Taxonomy" id="45954"/>
    <lineage>
        <taxon>Eukaryota</taxon>
        <taxon>Metazoa</taxon>
        <taxon>Spiralia</taxon>
        <taxon>Lophotrochozoa</taxon>
        <taxon>Mollusca</taxon>
        <taxon>Bivalvia</taxon>
        <taxon>Autobranchia</taxon>
        <taxon>Heteroconchia</taxon>
        <taxon>Euheterodonta</taxon>
        <taxon>Imparidentia</taxon>
        <taxon>Neoheterodontei</taxon>
        <taxon>Myida</taxon>
        <taxon>Dreissenoidea</taxon>
        <taxon>Dreissenidae</taxon>
        <taxon>Dreissena</taxon>
    </lineage>
</organism>
<sequence>MAGKTCGKQNNIYISTYKHVKYELQEQLVGAGSAHLPRITGYTFAVFAAAGRDQGFKLTRAGAGSEVIWE</sequence>
<evidence type="ECO:0000313" key="1">
    <source>
        <dbReference type="EMBL" id="KAH3830199.1"/>
    </source>
</evidence>
<reference evidence="1" key="2">
    <citation type="submission" date="2020-11" db="EMBL/GenBank/DDBJ databases">
        <authorList>
            <person name="McCartney M.A."/>
            <person name="Auch B."/>
            <person name="Kono T."/>
            <person name="Mallez S."/>
            <person name="Becker A."/>
            <person name="Gohl D.M."/>
            <person name="Silverstein K.A.T."/>
            <person name="Koren S."/>
            <person name="Bechman K.B."/>
            <person name="Herman A."/>
            <person name="Abrahante J.E."/>
            <person name="Garbe J."/>
        </authorList>
    </citation>
    <scope>NUCLEOTIDE SEQUENCE</scope>
    <source>
        <strain evidence="1">Duluth1</strain>
        <tissue evidence="1">Whole animal</tissue>
    </source>
</reference>